<evidence type="ECO:0000313" key="2">
    <source>
        <dbReference type="Proteomes" id="UP001597197"/>
    </source>
</evidence>
<dbReference type="InterPro" id="IPR018988">
    <property type="entry name" value="DUF2000"/>
</dbReference>
<accession>A0ABW4R1I8</accession>
<name>A0ABW4R1I8_9BACT</name>
<keyword evidence="2" id="KW-1185">Reference proteome</keyword>
<dbReference type="Proteomes" id="UP001597197">
    <property type="component" value="Unassembled WGS sequence"/>
</dbReference>
<reference evidence="2" key="1">
    <citation type="journal article" date="2019" name="Int. J. Syst. Evol. Microbiol.">
        <title>The Global Catalogue of Microorganisms (GCM) 10K type strain sequencing project: providing services to taxonomists for standard genome sequencing and annotation.</title>
        <authorList>
            <consortium name="The Broad Institute Genomics Platform"/>
            <consortium name="The Broad Institute Genome Sequencing Center for Infectious Disease"/>
            <person name="Wu L."/>
            <person name="Ma J."/>
        </authorList>
    </citation>
    <scope>NUCLEOTIDE SEQUENCE [LARGE SCALE GENOMIC DNA]</scope>
    <source>
        <strain evidence="2">CGMCC 1.15795</strain>
    </source>
</reference>
<proteinExistence type="predicted"/>
<protein>
    <submittedName>
        <fullName evidence="1">DUF2000 family protein</fullName>
    </submittedName>
</protein>
<dbReference type="InterPro" id="IPR023476">
    <property type="entry name" value="Pep_tRNA_hydro_II_dom_sf"/>
</dbReference>
<dbReference type="Gene3D" id="3.40.1490.10">
    <property type="entry name" value="Bit1"/>
    <property type="match status" value="1"/>
</dbReference>
<evidence type="ECO:0000313" key="1">
    <source>
        <dbReference type="EMBL" id="MFD1875743.1"/>
    </source>
</evidence>
<dbReference type="SUPFAM" id="SSF102462">
    <property type="entry name" value="Peptidyl-tRNA hydrolase II"/>
    <property type="match status" value="1"/>
</dbReference>
<organism evidence="1 2">
    <name type="scientific">Hymenobacter bucti</name>
    <dbReference type="NCBI Taxonomy" id="1844114"/>
    <lineage>
        <taxon>Bacteria</taxon>
        <taxon>Pseudomonadati</taxon>
        <taxon>Bacteroidota</taxon>
        <taxon>Cytophagia</taxon>
        <taxon>Cytophagales</taxon>
        <taxon>Hymenobacteraceae</taxon>
        <taxon>Hymenobacter</taxon>
    </lineage>
</organism>
<comment type="caution">
    <text evidence="1">The sequence shown here is derived from an EMBL/GenBank/DDBJ whole genome shotgun (WGS) entry which is preliminary data.</text>
</comment>
<dbReference type="Pfam" id="PF09391">
    <property type="entry name" value="DUF2000"/>
    <property type="match status" value="1"/>
</dbReference>
<dbReference type="EMBL" id="JBHUFD010000019">
    <property type="protein sequence ID" value="MFD1875743.1"/>
    <property type="molecule type" value="Genomic_DNA"/>
</dbReference>
<gene>
    <name evidence="1" type="ORF">ACFSDX_25155</name>
</gene>
<sequence>MYTRPLFATKNEEGNVAEISRLPDEEHELVGIILYRENKPVDKALKGLKFHP</sequence>
<dbReference type="RefSeq" id="WP_382318762.1">
    <property type="nucleotide sequence ID" value="NZ_JBHUFD010000019.1"/>
</dbReference>